<keyword evidence="2" id="KW-1185">Reference proteome</keyword>
<dbReference type="EMBL" id="CDNC01000033">
    <property type="protein sequence ID" value="CEM62488.1"/>
    <property type="molecule type" value="Genomic_DNA"/>
</dbReference>
<dbReference type="Proteomes" id="UP000042527">
    <property type="component" value="Unassembled WGS sequence"/>
</dbReference>
<evidence type="ECO:0000313" key="2">
    <source>
        <dbReference type="Proteomes" id="UP000042527"/>
    </source>
</evidence>
<proteinExistence type="predicted"/>
<gene>
    <name evidence="1" type="ORF">TPHV1_390003</name>
</gene>
<sequence length="34" mass="4334">MKYDIDVTWVENEIIRRFFEWIMSIELKILFLEL</sequence>
<evidence type="ECO:0000313" key="1">
    <source>
        <dbReference type="EMBL" id="CEM62488.1"/>
    </source>
</evidence>
<dbReference type="AlphaFoldDB" id="A0A0B7GVI4"/>
<protein>
    <submittedName>
        <fullName evidence="1">Uncharacterized protein</fullName>
    </submittedName>
</protein>
<name>A0A0B7GVI4_TREPH</name>
<accession>A0A0B7GVI4</accession>
<reference evidence="2" key="1">
    <citation type="submission" date="2015-01" db="EMBL/GenBank/DDBJ databases">
        <authorList>
            <person name="Manzoor Shahid"/>
            <person name="Zubair Saima"/>
        </authorList>
    </citation>
    <scope>NUCLEOTIDE SEQUENCE [LARGE SCALE GENOMIC DNA]</scope>
    <source>
        <strain evidence="2">V1</strain>
    </source>
</reference>
<organism evidence="1 2">
    <name type="scientific">Treponema phagedenis</name>
    <dbReference type="NCBI Taxonomy" id="162"/>
    <lineage>
        <taxon>Bacteria</taxon>
        <taxon>Pseudomonadati</taxon>
        <taxon>Spirochaetota</taxon>
        <taxon>Spirochaetia</taxon>
        <taxon>Spirochaetales</taxon>
        <taxon>Treponemataceae</taxon>
        <taxon>Treponema</taxon>
    </lineage>
</organism>